<feature type="domain" description="RING-type" evidence="6">
    <location>
        <begin position="95"/>
        <end position="140"/>
    </location>
</feature>
<keyword evidence="2 4" id="KW-0863">Zinc-finger</keyword>
<evidence type="ECO:0000256" key="5">
    <source>
        <dbReference type="SAM" id="MobiDB-lite"/>
    </source>
</evidence>
<gene>
    <name evidence="7" type="ORF">SteCoe_23346</name>
</gene>
<accession>A0A1R2BK28</accession>
<dbReference type="SUPFAM" id="SSF57850">
    <property type="entry name" value="RING/U-box"/>
    <property type="match status" value="1"/>
</dbReference>
<keyword evidence="1" id="KW-0479">Metal-binding</keyword>
<dbReference type="PANTHER" id="PTHR24103">
    <property type="entry name" value="E3 UBIQUITIN-PROTEIN LIGASE TRIM"/>
    <property type="match status" value="1"/>
</dbReference>
<organism evidence="7 8">
    <name type="scientific">Stentor coeruleus</name>
    <dbReference type="NCBI Taxonomy" id="5963"/>
    <lineage>
        <taxon>Eukaryota</taxon>
        <taxon>Sar</taxon>
        <taxon>Alveolata</taxon>
        <taxon>Ciliophora</taxon>
        <taxon>Postciliodesmatophora</taxon>
        <taxon>Heterotrichea</taxon>
        <taxon>Heterotrichida</taxon>
        <taxon>Stentoridae</taxon>
        <taxon>Stentor</taxon>
    </lineage>
</organism>
<dbReference type="PROSITE" id="PS00518">
    <property type="entry name" value="ZF_RING_1"/>
    <property type="match status" value="1"/>
</dbReference>
<dbReference type="InterPro" id="IPR050143">
    <property type="entry name" value="TRIM/RBCC"/>
</dbReference>
<dbReference type="InterPro" id="IPR013083">
    <property type="entry name" value="Znf_RING/FYVE/PHD"/>
</dbReference>
<evidence type="ECO:0000256" key="3">
    <source>
        <dbReference type="ARBA" id="ARBA00022833"/>
    </source>
</evidence>
<dbReference type="Proteomes" id="UP000187209">
    <property type="component" value="Unassembled WGS sequence"/>
</dbReference>
<dbReference type="InterPro" id="IPR001841">
    <property type="entry name" value="Znf_RING"/>
</dbReference>
<dbReference type="Gene3D" id="3.30.40.10">
    <property type="entry name" value="Zinc/RING finger domain, C3HC4 (zinc finger)"/>
    <property type="match status" value="1"/>
</dbReference>
<keyword evidence="8" id="KW-1185">Reference proteome</keyword>
<name>A0A1R2BK28_9CILI</name>
<proteinExistence type="predicted"/>
<evidence type="ECO:0000256" key="2">
    <source>
        <dbReference type="ARBA" id="ARBA00022771"/>
    </source>
</evidence>
<dbReference type="OrthoDB" id="406716at2759"/>
<evidence type="ECO:0000259" key="6">
    <source>
        <dbReference type="PROSITE" id="PS50089"/>
    </source>
</evidence>
<evidence type="ECO:0000256" key="4">
    <source>
        <dbReference type="PROSITE-ProRule" id="PRU00175"/>
    </source>
</evidence>
<evidence type="ECO:0000313" key="8">
    <source>
        <dbReference type="Proteomes" id="UP000187209"/>
    </source>
</evidence>
<comment type="caution">
    <text evidence="7">The sequence shown here is derived from an EMBL/GenBank/DDBJ whole genome shotgun (WGS) entry which is preliminary data.</text>
</comment>
<evidence type="ECO:0000313" key="7">
    <source>
        <dbReference type="EMBL" id="OMJ77120.1"/>
    </source>
</evidence>
<dbReference type="PROSITE" id="PS50089">
    <property type="entry name" value="ZF_RING_2"/>
    <property type="match status" value="1"/>
</dbReference>
<evidence type="ECO:0000256" key="1">
    <source>
        <dbReference type="ARBA" id="ARBA00022723"/>
    </source>
</evidence>
<dbReference type="InterPro" id="IPR017907">
    <property type="entry name" value="Znf_RING_CS"/>
</dbReference>
<protein>
    <recommendedName>
        <fullName evidence="6">RING-type domain-containing protein</fullName>
    </recommendedName>
</protein>
<dbReference type="GO" id="GO:0008270">
    <property type="term" value="F:zinc ion binding"/>
    <property type="evidence" value="ECO:0007669"/>
    <property type="project" value="UniProtKB-KW"/>
</dbReference>
<dbReference type="AlphaFoldDB" id="A0A1R2BK28"/>
<sequence length="368" mass="42086">MDLEDNYMFQCPACRQHISDSQIHEHIQNCHFYYHHSSHSESYSSMHSPYDHSYDYGRSSLTSSESESLEETGSADFSSKHKHMTPSKTHSIAMCPVCFYNYHNTRHPPLLLPNCGHTVCKPCLKDIKEKSNKIACPICRAPSKLDLKSLPINYALLDLTEKKTLAKCLLHDYEFVAYCNIDNSILCGACLFDHKDHNCCLLNDSQLESITEQKKAQIKKKIEELSGIKEIWTIALCSMEKHINQINKNIVIHKICLLETEKKMTKAIQEGSKKCVQELAELATHESLKRLQNTFSLNISSLDQQISILENKMDQFNELSMAEKLDNEIIFNKEPLVEIPSLAAAKTLLEKLSISVDYKQAIQNQKIF</sequence>
<dbReference type="SMART" id="SM00184">
    <property type="entry name" value="RING"/>
    <property type="match status" value="1"/>
</dbReference>
<keyword evidence="3" id="KW-0862">Zinc</keyword>
<feature type="region of interest" description="Disordered" evidence="5">
    <location>
        <begin position="58"/>
        <end position="84"/>
    </location>
</feature>
<dbReference type="Pfam" id="PF13639">
    <property type="entry name" value="zf-RING_2"/>
    <property type="match status" value="1"/>
</dbReference>
<dbReference type="SUPFAM" id="SSF57845">
    <property type="entry name" value="B-box zinc-binding domain"/>
    <property type="match status" value="1"/>
</dbReference>
<dbReference type="EMBL" id="MPUH01000592">
    <property type="protein sequence ID" value="OMJ77120.1"/>
    <property type="molecule type" value="Genomic_DNA"/>
</dbReference>
<reference evidence="7 8" key="1">
    <citation type="submission" date="2016-11" db="EMBL/GenBank/DDBJ databases">
        <title>The macronuclear genome of Stentor coeruleus: a giant cell with tiny introns.</title>
        <authorList>
            <person name="Slabodnick M."/>
            <person name="Ruby J.G."/>
            <person name="Reiff S.B."/>
            <person name="Swart E.C."/>
            <person name="Gosai S."/>
            <person name="Prabakaran S."/>
            <person name="Witkowska E."/>
            <person name="Larue G.E."/>
            <person name="Fisher S."/>
            <person name="Freeman R.M."/>
            <person name="Gunawardena J."/>
            <person name="Chu W."/>
            <person name="Stover N.A."/>
            <person name="Gregory B.D."/>
            <person name="Nowacki M."/>
            <person name="Derisi J."/>
            <person name="Roy S.W."/>
            <person name="Marshall W.F."/>
            <person name="Sood P."/>
        </authorList>
    </citation>
    <scope>NUCLEOTIDE SEQUENCE [LARGE SCALE GENOMIC DNA]</scope>
    <source>
        <strain evidence="7">WM001</strain>
    </source>
</reference>